<evidence type="ECO:0000313" key="4">
    <source>
        <dbReference type="EMBL" id="SVA28953.1"/>
    </source>
</evidence>
<name>A0A381UQ46_9ZZZZ</name>
<dbReference type="InterPro" id="IPR011610">
    <property type="entry name" value="SAM_mthyl_Trfase_ML2640-like"/>
</dbReference>
<comment type="similarity">
    <text evidence="1">Belongs to the UPF0677 family.</text>
</comment>
<dbReference type="Gene3D" id="3.40.50.150">
    <property type="entry name" value="Vaccinia Virus protein VP39"/>
    <property type="match status" value="1"/>
</dbReference>
<evidence type="ECO:0000256" key="1">
    <source>
        <dbReference type="ARBA" id="ARBA00008138"/>
    </source>
</evidence>
<keyword evidence="2" id="KW-0489">Methyltransferase</keyword>
<evidence type="ECO:0000256" key="2">
    <source>
        <dbReference type="ARBA" id="ARBA00022603"/>
    </source>
</evidence>
<accession>A0A381UQ46</accession>
<evidence type="ECO:0000256" key="3">
    <source>
        <dbReference type="ARBA" id="ARBA00022679"/>
    </source>
</evidence>
<dbReference type="PANTHER" id="PTHR43619:SF2">
    <property type="entry name" value="S-ADENOSYL-L-METHIONINE-DEPENDENT METHYLTRANSFERASES SUPERFAMILY PROTEIN"/>
    <property type="match status" value="1"/>
</dbReference>
<dbReference type="EMBL" id="UINC01006672">
    <property type="protein sequence ID" value="SVA28953.1"/>
    <property type="molecule type" value="Genomic_DNA"/>
</dbReference>
<evidence type="ECO:0008006" key="5">
    <source>
        <dbReference type="Google" id="ProtNLM"/>
    </source>
</evidence>
<dbReference type="InterPro" id="IPR007213">
    <property type="entry name" value="Ppm1/Ppm2/Tcmp"/>
</dbReference>
<dbReference type="AlphaFoldDB" id="A0A381UQ46"/>
<dbReference type="GO" id="GO:0032259">
    <property type="term" value="P:methylation"/>
    <property type="evidence" value="ECO:0007669"/>
    <property type="project" value="UniProtKB-KW"/>
</dbReference>
<gene>
    <name evidence="4" type="ORF">METZ01_LOCUS81807</name>
</gene>
<dbReference type="GO" id="GO:0008168">
    <property type="term" value="F:methyltransferase activity"/>
    <property type="evidence" value="ECO:0007669"/>
    <property type="project" value="UniProtKB-KW"/>
</dbReference>
<reference evidence="4" key="1">
    <citation type="submission" date="2018-05" db="EMBL/GenBank/DDBJ databases">
        <authorList>
            <person name="Lanie J.A."/>
            <person name="Ng W.-L."/>
            <person name="Kazmierczak K.M."/>
            <person name="Andrzejewski T.M."/>
            <person name="Davidsen T.M."/>
            <person name="Wayne K.J."/>
            <person name="Tettelin H."/>
            <person name="Glass J.I."/>
            <person name="Rusch D."/>
            <person name="Podicherti R."/>
            <person name="Tsui H.-C.T."/>
            <person name="Winkler M.E."/>
        </authorList>
    </citation>
    <scope>NUCLEOTIDE SEQUENCE</scope>
</reference>
<keyword evidence="3" id="KW-0808">Transferase</keyword>
<organism evidence="4">
    <name type="scientific">marine metagenome</name>
    <dbReference type="NCBI Taxonomy" id="408172"/>
    <lineage>
        <taxon>unclassified sequences</taxon>
        <taxon>metagenomes</taxon>
        <taxon>ecological metagenomes</taxon>
    </lineage>
</organism>
<proteinExistence type="inferred from homology"/>
<dbReference type="Pfam" id="PF04072">
    <property type="entry name" value="LCM"/>
    <property type="match status" value="1"/>
</dbReference>
<protein>
    <recommendedName>
        <fullName evidence="5">S-adenosyl-L-methionine-dependent methyltransferase</fullName>
    </recommendedName>
</protein>
<dbReference type="NCBIfam" id="TIGR00027">
    <property type="entry name" value="mthyl_TIGR00027"/>
    <property type="match status" value="1"/>
</dbReference>
<dbReference type="SUPFAM" id="SSF53335">
    <property type="entry name" value="S-adenosyl-L-methionine-dependent methyltransferases"/>
    <property type="match status" value="1"/>
</dbReference>
<sequence>MEAGKHSYMAEATALLRAAHQVVDGDPKILDDPLALSLLGSDTEQRIQEDLERMKAKYLRGARAFAVMRSRFTEDALAEAVGSGVQQYVILGAGLDTFAYRNPFPEDDLTVFEIDHPDTQRWKLGRLEAAGVKPPANVCYLPVDFEKQSLTEGLAAGDFDFAAPAFFSWLGVTYYLNMEAVLETLRIVGDMAPSSQLVFDFVVDDSVLSESEKVGMARVSSVVASYGEPWLSRFAPTGLQGTLLDLGFSTARYVSNSETDKIYFASRSDGLFTHPALQLMLATI</sequence>
<dbReference type="PANTHER" id="PTHR43619">
    <property type="entry name" value="S-ADENOSYL-L-METHIONINE-DEPENDENT METHYLTRANSFERASE YKTD-RELATED"/>
    <property type="match status" value="1"/>
</dbReference>
<dbReference type="InterPro" id="IPR029063">
    <property type="entry name" value="SAM-dependent_MTases_sf"/>
</dbReference>